<accession>X1TGX3</accession>
<name>X1TGX3_9ZZZZ</name>
<comment type="caution">
    <text evidence="1">The sequence shown here is derived from an EMBL/GenBank/DDBJ whole genome shotgun (WGS) entry which is preliminary data.</text>
</comment>
<reference evidence="1" key="1">
    <citation type="journal article" date="2014" name="Front. Microbiol.">
        <title>High frequency of phylogenetically diverse reductive dehalogenase-homologous genes in deep subseafloor sedimentary metagenomes.</title>
        <authorList>
            <person name="Kawai M."/>
            <person name="Futagami T."/>
            <person name="Toyoda A."/>
            <person name="Takaki Y."/>
            <person name="Nishi S."/>
            <person name="Hori S."/>
            <person name="Arai W."/>
            <person name="Tsubouchi T."/>
            <person name="Morono Y."/>
            <person name="Uchiyama I."/>
            <person name="Ito T."/>
            <person name="Fujiyama A."/>
            <person name="Inagaki F."/>
            <person name="Takami H."/>
        </authorList>
    </citation>
    <scope>NUCLEOTIDE SEQUENCE</scope>
    <source>
        <strain evidence="1">Expedition CK06-06</strain>
    </source>
</reference>
<sequence>MATGFKNLTVYKKAFALACDYIPKEIFNDFNKRSEKIGRLLNHMIQNPEKYSPIFRLPTAD</sequence>
<dbReference type="AlphaFoldDB" id="X1TGX3"/>
<dbReference type="EMBL" id="BARW01028983">
    <property type="protein sequence ID" value="GAJ04504.1"/>
    <property type="molecule type" value="Genomic_DNA"/>
</dbReference>
<evidence type="ECO:0000313" key="1">
    <source>
        <dbReference type="EMBL" id="GAJ04504.1"/>
    </source>
</evidence>
<proteinExistence type="predicted"/>
<gene>
    <name evidence="1" type="ORF">S12H4_46665</name>
</gene>
<organism evidence="1">
    <name type="scientific">marine sediment metagenome</name>
    <dbReference type="NCBI Taxonomy" id="412755"/>
    <lineage>
        <taxon>unclassified sequences</taxon>
        <taxon>metagenomes</taxon>
        <taxon>ecological metagenomes</taxon>
    </lineage>
</organism>
<protein>
    <submittedName>
        <fullName evidence="1">Uncharacterized protein</fullName>
    </submittedName>
</protein>